<dbReference type="Proteomes" id="UP001412239">
    <property type="component" value="Unassembled WGS sequence"/>
</dbReference>
<dbReference type="GO" id="GO:0016705">
    <property type="term" value="F:oxidoreductase activity, acting on paired donors, with incorporation or reduction of molecular oxygen"/>
    <property type="evidence" value="ECO:0007669"/>
    <property type="project" value="InterPro"/>
</dbReference>
<dbReference type="InterPro" id="IPR001128">
    <property type="entry name" value="Cyt_P450"/>
</dbReference>
<evidence type="ECO:0000313" key="9">
    <source>
        <dbReference type="Proteomes" id="UP001412239"/>
    </source>
</evidence>
<dbReference type="Pfam" id="PF00067">
    <property type="entry name" value="p450"/>
    <property type="match status" value="1"/>
</dbReference>
<evidence type="ECO:0000256" key="4">
    <source>
        <dbReference type="ARBA" id="ARBA00022723"/>
    </source>
</evidence>
<dbReference type="SUPFAM" id="SSF48264">
    <property type="entry name" value="Cytochrome P450"/>
    <property type="match status" value="1"/>
</dbReference>
<dbReference type="PANTHER" id="PTHR46300">
    <property type="entry name" value="P450, PUTATIVE (EUROFUNG)-RELATED-RELATED"/>
    <property type="match status" value="1"/>
</dbReference>
<evidence type="ECO:0000256" key="3">
    <source>
        <dbReference type="ARBA" id="ARBA00022617"/>
    </source>
</evidence>
<organism evidence="8 9">
    <name type="scientific">Tuber aestivum</name>
    <name type="common">summer truffle</name>
    <dbReference type="NCBI Taxonomy" id="59557"/>
    <lineage>
        <taxon>Eukaryota</taxon>
        <taxon>Fungi</taxon>
        <taxon>Dikarya</taxon>
        <taxon>Ascomycota</taxon>
        <taxon>Pezizomycotina</taxon>
        <taxon>Pezizomycetes</taxon>
        <taxon>Pezizales</taxon>
        <taxon>Tuberaceae</taxon>
        <taxon>Tuber</taxon>
    </lineage>
</organism>
<evidence type="ECO:0000256" key="1">
    <source>
        <dbReference type="ARBA" id="ARBA00001971"/>
    </source>
</evidence>
<dbReference type="GO" id="GO:0004497">
    <property type="term" value="F:monooxygenase activity"/>
    <property type="evidence" value="ECO:0007669"/>
    <property type="project" value="UniProtKB-KW"/>
</dbReference>
<comment type="similarity">
    <text evidence="2">Belongs to the cytochrome P450 family.</text>
</comment>
<dbReference type="Gene3D" id="1.10.630.10">
    <property type="entry name" value="Cytochrome P450"/>
    <property type="match status" value="2"/>
</dbReference>
<keyword evidence="7" id="KW-0503">Monooxygenase</keyword>
<reference evidence="8" key="1">
    <citation type="submission" date="2015-10" db="EMBL/GenBank/DDBJ databases">
        <authorList>
            <person name="Regsiter A."/>
            <person name="william w."/>
        </authorList>
    </citation>
    <scope>NUCLEOTIDE SEQUENCE</scope>
    <source>
        <strain evidence="8">Montdore</strain>
    </source>
</reference>
<comment type="cofactor">
    <cofactor evidence="1">
        <name>heme</name>
        <dbReference type="ChEBI" id="CHEBI:30413"/>
    </cofactor>
</comment>
<keyword evidence="9" id="KW-1185">Reference proteome</keyword>
<evidence type="ECO:0000256" key="5">
    <source>
        <dbReference type="ARBA" id="ARBA00023002"/>
    </source>
</evidence>
<dbReference type="InterPro" id="IPR050364">
    <property type="entry name" value="Cytochrome_P450_fung"/>
</dbReference>
<proteinExistence type="inferred from homology"/>
<keyword evidence="4" id="KW-0479">Metal-binding</keyword>
<dbReference type="InterPro" id="IPR036396">
    <property type="entry name" value="Cyt_P450_sf"/>
</dbReference>
<evidence type="ECO:0000313" key="8">
    <source>
        <dbReference type="EMBL" id="CUS13389.1"/>
    </source>
</evidence>
<dbReference type="PRINTS" id="PR00463">
    <property type="entry name" value="EP450I"/>
</dbReference>
<dbReference type="AlphaFoldDB" id="A0A292Q0P9"/>
<dbReference type="EMBL" id="LN890973">
    <property type="protein sequence ID" value="CUS13389.1"/>
    <property type="molecule type" value="Genomic_DNA"/>
</dbReference>
<keyword evidence="6" id="KW-0408">Iron</keyword>
<keyword evidence="5" id="KW-0560">Oxidoreductase</keyword>
<dbReference type="GO" id="GO:0020037">
    <property type="term" value="F:heme binding"/>
    <property type="evidence" value="ECO:0007669"/>
    <property type="project" value="InterPro"/>
</dbReference>
<dbReference type="PANTHER" id="PTHR46300:SF1">
    <property type="entry name" value="P450, PUTATIVE (EUROFUNG)-RELATED"/>
    <property type="match status" value="1"/>
</dbReference>
<dbReference type="InterPro" id="IPR002401">
    <property type="entry name" value="Cyt_P450_E_grp-I"/>
</dbReference>
<sequence>MSEHTAKSRNLRPLLLHDMHPHWGLARRLYTAFLSNTESTKYQQLQELESLRTIVDFLDRPDAFVKHVHRFAAPLMYKLCYEKRVVTGEESEVVEIDQMLMKFVQAGEHGRWTVEAFPILEWLPKRFAGWKREGEQEAKKSEGDSWVKKVQGTILRKHYSGTTLRGRNGHIIRNPRNLLFDCLKVPSFIPKAHATLDEICPDRVPKFSDLPNLPNITAVVYEVLRWRPAVIGGFAHATTREDEYHGYHIPVGAVVIPNHWGIHRDSAVYENPAESSPKRFMVDGVADGLKKLVAFGLGKRQGEFTHGFMSKPAGLDVHLSPREGKKEIIMKEWEAVGQRGRGLNNSFFLNHV</sequence>
<evidence type="ECO:0000256" key="7">
    <source>
        <dbReference type="ARBA" id="ARBA00023033"/>
    </source>
</evidence>
<gene>
    <name evidence="8" type="ORF">GSTUAT00002488001</name>
</gene>
<accession>A0A292Q0P9</accession>
<evidence type="ECO:0000256" key="6">
    <source>
        <dbReference type="ARBA" id="ARBA00023004"/>
    </source>
</evidence>
<name>A0A292Q0P9_9PEZI</name>
<protein>
    <submittedName>
        <fullName evidence="8">Uncharacterized protein</fullName>
    </submittedName>
</protein>
<evidence type="ECO:0000256" key="2">
    <source>
        <dbReference type="ARBA" id="ARBA00010617"/>
    </source>
</evidence>
<dbReference type="GO" id="GO:0005506">
    <property type="term" value="F:iron ion binding"/>
    <property type="evidence" value="ECO:0007669"/>
    <property type="project" value="InterPro"/>
</dbReference>
<keyword evidence="3" id="KW-0349">Heme</keyword>